<comment type="function">
    <text evidence="1">Plant non-specific lipid-transfer proteins transfer phospholipids as well as galactolipids across membranes. May play a role in wax or cutin deposition in the cell walls of expanding epidermal cells and certain secretory tissues.</text>
</comment>
<sequence>MARFPNTSVLIFSMAVLILAASTAQSAETGESVSAPISLELAFPPEEYDDYGVPPEASPELFKYLESCVEKMEDECGEQTVGYLFSNEPVMTDTCCMQLVAMGRACHRAMVNMTLSLPDFKAYASIALPKSDQLWDKCEVVSREGLQLAPVYN</sequence>
<name>A0A978W136_ZIZJJ</name>
<evidence type="ECO:0000256" key="1">
    <source>
        <dbReference type="ARBA" id="ARBA00003211"/>
    </source>
</evidence>
<gene>
    <name evidence="7" type="ORF">FEM48_Zijuj01G0118200</name>
</gene>
<dbReference type="Proteomes" id="UP000813462">
    <property type="component" value="Unassembled WGS sequence"/>
</dbReference>
<dbReference type="InterPro" id="IPR036312">
    <property type="entry name" value="Bifun_inhib/LTP/seed_sf"/>
</dbReference>
<dbReference type="Pfam" id="PF05617">
    <property type="entry name" value="Prolamin_like"/>
    <property type="match status" value="1"/>
</dbReference>
<feature type="domain" description="Prolamin-like" evidence="6">
    <location>
        <begin position="68"/>
        <end position="138"/>
    </location>
</feature>
<keyword evidence="3 5" id="KW-0732">Signal</keyword>
<dbReference type="PANTHER" id="PTHR31207:SF35">
    <property type="entry name" value="PROLAMIN-LIKE DOMAIN-CONTAINING PROTEIN"/>
    <property type="match status" value="1"/>
</dbReference>
<evidence type="ECO:0000313" key="8">
    <source>
        <dbReference type="Proteomes" id="UP000813462"/>
    </source>
</evidence>
<dbReference type="InterPro" id="IPR008502">
    <property type="entry name" value="Prolamin-like"/>
</dbReference>
<dbReference type="AlphaFoldDB" id="A0A978W136"/>
<accession>A0A978W136</accession>
<dbReference type="InterPro" id="IPR040220">
    <property type="entry name" value="DD11"/>
</dbReference>
<evidence type="ECO:0000313" key="7">
    <source>
        <dbReference type="EMBL" id="KAH7545670.1"/>
    </source>
</evidence>
<protein>
    <recommendedName>
        <fullName evidence="6">Prolamin-like domain-containing protein</fullName>
    </recommendedName>
</protein>
<evidence type="ECO:0000256" key="5">
    <source>
        <dbReference type="SAM" id="SignalP"/>
    </source>
</evidence>
<keyword evidence="4" id="KW-0446">Lipid-binding</keyword>
<evidence type="ECO:0000259" key="6">
    <source>
        <dbReference type="Pfam" id="PF05617"/>
    </source>
</evidence>
<keyword evidence="2" id="KW-0813">Transport</keyword>
<dbReference type="SUPFAM" id="SSF47699">
    <property type="entry name" value="Bifunctional inhibitor/lipid-transfer protein/seed storage 2S albumin"/>
    <property type="match status" value="1"/>
</dbReference>
<dbReference type="PANTHER" id="PTHR31207">
    <property type="entry name" value="ECA1 GAMETOGENESIS FAMILY PROTEIN (DUF784)-RELATED-RELATED"/>
    <property type="match status" value="1"/>
</dbReference>
<comment type="caution">
    <text evidence="7">The sequence shown here is derived from an EMBL/GenBank/DDBJ whole genome shotgun (WGS) entry which is preliminary data.</text>
</comment>
<feature type="chain" id="PRO_5037386901" description="Prolamin-like domain-containing protein" evidence="5">
    <location>
        <begin position="27"/>
        <end position="153"/>
    </location>
</feature>
<organism evidence="7 8">
    <name type="scientific">Ziziphus jujuba var. spinosa</name>
    <dbReference type="NCBI Taxonomy" id="714518"/>
    <lineage>
        <taxon>Eukaryota</taxon>
        <taxon>Viridiplantae</taxon>
        <taxon>Streptophyta</taxon>
        <taxon>Embryophyta</taxon>
        <taxon>Tracheophyta</taxon>
        <taxon>Spermatophyta</taxon>
        <taxon>Magnoliopsida</taxon>
        <taxon>eudicotyledons</taxon>
        <taxon>Gunneridae</taxon>
        <taxon>Pentapetalae</taxon>
        <taxon>rosids</taxon>
        <taxon>fabids</taxon>
        <taxon>Rosales</taxon>
        <taxon>Rhamnaceae</taxon>
        <taxon>Paliureae</taxon>
        <taxon>Ziziphus</taxon>
    </lineage>
</organism>
<evidence type="ECO:0000256" key="3">
    <source>
        <dbReference type="ARBA" id="ARBA00022729"/>
    </source>
</evidence>
<proteinExistence type="predicted"/>
<feature type="signal peptide" evidence="5">
    <location>
        <begin position="1"/>
        <end position="26"/>
    </location>
</feature>
<dbReference type="GO" id="GO:0008289">
    <property type="term" value="F:lipid binding"/>
    <property type="evidence" value="ECO:0007669"/>
    <property type="project" value="UniProtKB-KW"/>
</dbReference>
<reference evidence="7" key="1">
    <citation type="journal article" date="2021" name="Front. Plant Sci.">
        <title>Chromosome-Scale Genome Assembly for Chinese Sour Jujube and Insights Into Its Genome Evolution and Domestication Signature.</title>
        <authorList>
            <person name="Shen L.-Y."/>
            <person name="Luo H."/>
            <person name="Wang X.-L."/>
            <person name="Wang X.-M."/>
            <person name="Qiu X.-J."/>
            <person name="Liu H."/>
            <person name="Zhou S.-S."/>
            <person name="Jia K.-H."/>
            <person name="Nie S."/>
            <person name="Bao Y.-T."/>
            <person name="Zhang R.-G."/>
            <person name="Yun Q.-Z."/>
            <person name="Chai Y.-H."/>
            <person name="Lu J.-Y."/>
            <person name="Li Y."/>
            <person name="Zhao S.-W."/>
            <person name="Mao J.-F."/>
            <person name="Jia S.-G."/>
            <person name="Mao Y.-M."/>
        </authorList>
    </citation>
    <scope>NUCLEOTIDE SEQUENCE</scope>
    <source>
        <strain evidence="7">AT0</strain>
        <tissue evidence="7">Leaf</tissue>
    </source>
</reference>
<dbReference type="EMBL" id="JAEACU010000001">
    <property type="protein sequence ID" value="KAH7545670.1"/>
    <property type="molecule type" value="Genomic_DNA"/>
</dbReference>
<evidence type="ECO:0000256" key="2">
    <source>
        <dbReference type="ARBA" id="ARBA00022448"/>
    </source>
</evidence>
<evidence type="ECO:0000256" key="4">
    <source>
        <dbReference type="ARBA" id="ARBA00023121"/>
    </source>
</evidence>